<name>A2XH36_ORYSI</name>
<dbReference type="Proteomes" id="UP000007015">
    <property type="component" value="Chromosome 3"/>
</dbReference>
<evidence type="ECO:0000256" key="1">
    <source>
        <dbReference type="SAM" id="MobiDB-lite"/>
    </source>
</evidence>
<evidence type="ECO:0000313" key="3">
    <source>
        <dbReference type="Proteomes" id="UP000007015"/>
    </source>
</evidence>
<evidence type="ECO:0000313" key="2">
    <source>
        <dbReference type="EMBL" id="EAY90146.1"/>
    </source>
</evidence>
<dbReference type="EMBL" id="CM000128">
    <property type="protein sequence ID" value="EAY90146.1"/>
    <property type="molecule type" value="Genomic_DNA"/>
</dbReference>
<dbReference type="AlphaFoldDB" id="A2XH36"/>
<protein>
    <submittedName>
        <fullName evidence="2">Uncharacterized protein</fullName>
    </submittedName>
</protein>
<feature type="region of interest" description="Disordered" evidence="1">
    <location>
        <begin position="1"/>
        <end position="31"/>
    </location>
</feature>
<dbReference type="HOGENOM" id="CLU_2487369_0_0_1"/>
<reference evidence="2 3" key="1">
    <citation type="journal article" date="2005" name="PLoS Biol.">
        <title>The genomes of Oryza sativa: a history of duplications.</title>
        <authorList>
            <person name="Yu J."/>
            <person name="Wang J."/>
            <person name="Lin W."/>
            <person name="Li S."/>
            <person name="Li H."/>
            <person name="Zhou J."/>
            <person name="Ni P."/>
            <person name="Dong W."/>
            <person name="Hu S."/>
            <person name="Zeng C."/>
            <person name="Zhang J."/>
            <person name="Zhang Y."/>
            <person name="Li R."/>
            <person name="Xu Z."/>
            <person name="Li S."/>
            <person name="Li X."/>
            <person name="Zheng H."/>
            <person name="Cong L."/>
            <person name="Lin L."/>
            <person name="Yin J."/>
            <person name="Geng J."/>
            <person name="Li G."/>
            <person name="Shi J."/>
            <person name="Liu J."/>
            <person name="Lv H."/>
            <person name="Li J."/>
            <person name="Wang J."/>
            <person name="Deng Y."/>
            <person name="Ran L."/>
            <person name="Shi X."/>
            <person name="Wang X."/>
            <person name="Wu Q."/>
            <person name="Li C."/>
            <person name="Ren X."/>
            <person name="Wang J."/>
            <person name="Wang X."/>
            <person name="Li D."/>
            <person name="Liu D."/>
            <person name="Zhang X."/>
            <person name="Ji Z."/>
            <person name="Zhao W."/>
            <person name="Sun Y."/>
            <person name="Zhang Z."/>
            <person name="Bao J."/>
            <person name="Han Y."/>
            <person name="Dong L."/>
            <person name="Ji J."/>
            <person name="Chen P."/>
            <person name="Wu S."/>
            <person name="Liu J."/>
            <person name="Xiao Y."/>
            <person name="Bu D."/>
            <person name="Tan J."/>
            <person name="Yang L."/>
            <person name="Ye C."/>
            <person name="Zhang J."/>
            <person name="Xu J."/>
            <person name="Zhou Y."/>
            <person name="Yu Y."/>
            <person name="Zhang B."/>
            <person name="Zhuang S."/>
            <person name="Wei H."/>
            <person name="Liu B."/>
            <person name="Lei M."/>
            <person name="Yu H."/>
            <person name="Li Y."/>
            <person name="Xu H."/>
            <person name="Wei S."/>
            <person name="He X."/>
            <person name="Fang L."/>
            <person name="Zhang Z."/>
            <person name="Zhang Y."/>
            <person name="Huang X."/>
            <person name="Su Z."/>
            <person name="Tong W."/>
            <person name="Li J."/>
            <person name="Tong Z."/>
            <person name="Li S."/>
            <person name="Ye J."/>
            <person name="Wang L."/>
            <person name="Fang L."/>
            <person name="Lei T."/>
            <person name="Chen C."/>
            <person name="Chen H."/>
            <person name="Xu Z."/>
            <person name="Li H."/>
            <person name="Huang H."/>
            <person name="Zhang F."/>
            <person name="Xu H."/>
            <person name="Li N."/>
            <person name="Zhao C."/>
            <person name="Li S."/>
            <person name="Dong L."/>
            <person name="Huang Y."/>
            <person name="Li L."/>
            <person name="Xi Y."/>
            <person name="Qi Q."/>
            <person name="Li W."/>
            <person name="Zhang B."/>
            <person name="Hu W."/>
            <person name="Zhang Y."/>
            <person name="Tian X."/>
            <person name="Jiao Y."/>
            <person name="Liang X."/>
            <person name="Jin J."/>
            <person name="Gao L."/>
            <person name="Zheng W."/>
            <person name="Hao B."/>
            <person name="Liu S."/>
            <person name="Wang W."/>
            <person name="Yuan L."/>
            <person name="Cao M."/>
            <person name="McDermott J."/>
            <person name="Samudrala R."/>
            <person name="Wang J."/>
            <person name="Wong G.K."/>
            <person name="Yang H."/>
        </authorList>
    </citation>
    <scope>NUCLEOTIDE SEQUENCE [LARGE SCALE GENOMIC DNA]</scope>
    <source>
        <strain evidence="3">cv. 93-11</strain>
    </source>
</reference>
<proteinExistence type="predicted"/>
<dbReference type="Gramene" id="BGIOSGA010669-TA">
    <property type="protein sequence ID" value="BGIOSGA010669-PA"/>
    <property type="gene ID" value="BGIOSGA010669"/>
</dbReference>
<keyword evidence="3" id="KW-1185">Reference proteome</keyword>
<gene>
    <name evidence="2" type="ORF">OsI_11711</name>
</gene>
<organism evidence="2 3">
    <name type="scientific">Oryza sativa subsp. indica</name>
    <name type="common">Rice</name>
    <dbReference type="NCBI Taxonomy" id="39946"/>
    <lineage>
        <taxon>Eukaryota</taxon>
        <taxon>Viridiplantae</taxon>
        <taxon>Streptophyta</taxon>
        <taxon>Embryophyta</taxon>
        <taxon>Tracheophyta</taxon>
        <taxon>Spermatophyta</taxon>
        <taxon>Magnoliopsida</taxon>
        <taxon>Liliopsida</taxon>
        <taxon>Poales</taxon>
        <taxon>Poaceae</taxon>
        <taxon>BOP clade</taxon>
        <taxon>Oryzoideae</taxon>
        <taxon>Oryzeae</taxon>
        <taxon>Oryzinae</taxon>
        <taxon>Oryza</taxon>
        <taxon>Oryza sativa</taxon>
    </lineage>
</organism>
<sequence length="87" mass="9369">MSSKSRSFIDRVPPPPLTKRLEAGGQGAHASHASFPTASLLASCLLLSWELDLVGVAIPHKHEMKEEATRPACSQRVLRAGLAVRRA</sequence>
<accession>A2XH36</accession>